<organism evidence="16 17">
    <name type="scientific">Humicola insolens</name>
    <name type="common">Soft-rot fungus</name>
    <dbReference type="NCBI Taxonomy" id="85995"/>
    <lineage>
        <taxon>Eukaryota</taxon>
        <taxon>Fungi</taxon>
        <taxon>Dikarya</taxon>
        <taxon>Ascomycota</taxon>
        <taxon>Pezizomycotina</taxon>
        <taxon>Sordariomycetes</taxon>
        <taxon>Sordariomycetidae</taxon>
        <taxon>Sordariales</taxon>
        <taxon>Chaetomiaceae</taxon>
        <taxon>Mycothermus</taxon>
    </lineage>
</organism>
<keyword evidence="6 12" id="KW-0812">Transmembrane</keyword>
<feature type="transmembrane region" description="Helical" evidence="12">
    <location>
        <begin position="2007"/>
        <end position="2025"/>
    </location>
</feature>
<evidence type="ECO:0000256" key="11">
    <source>
        <dbReference type="ARBA" id="ARBA00023136"/>
    </source>
</evidence>
<comment type="similarity">
    <text evidence="3 12">Belongs to the GPI inositol-deacylase family.</text>
</comment>
<feature type="transmembrane region" description="Helical" evidence="12">
    <location>
        <begin position="1919"/>
        <end position="1948"/>
    </location>
</feature>
<feature type="compositionally biased region" description="Polar residues" evidence="13">
    <location>
        <begin position="909"/>
        <end position="919"/>
    </location>
</feature>
<evidence type="ECO:0000259" key="15">
    <source>
        <dbReference type="Pfam" id="PF25140"/>
    </source>
</evidence>
<accession>A0ABR3VLA0</accession>
<keyword evidence="10 12" id="KW-1133">Transmembrane helix</keyword>
<evidence type="ECO:0000256" key="2">
    <source>
        <dbReference type="ARBA" id="ARBA00004477"/>
    </source>
</evidence>
<keyword evidence="17" id="KW-1185">Reference proteome</keyword>
<feature type="compositionally biased region" description="Polar residues" evidence="13">
    <location>
        <begin position="966"/>
        <end position="980"/>
    </location>
</feature>
<evidence type="ECO:0000256" key="13">
    <source>
        <dbReference type="SAM" id="MobiDB-lite"/>
    </source>
</evidence>
<feature type="region of interest" description="Disordered" evidence="13">
    <location>
        <begin position="901"/>
        <end position="1044"/>
    </location>
</feature>
<keyword evidence="8 12" id="KW-0256">Endoplasmic reticulum</keyword>
<feature type="compositionally biased region" description="Basic and acidic residues" evidence="13">
    <location>
        <begin position="431"/>
        <end position="443"/>
    </location>
</feature>
<dbReference type="EMBL" id="JAZGSY010000037">
    <property type="protein sequence ID" value="KAL1842622.1"/>
    <property type="molecule type" value="Genomic_DNA"/>
</dbReference>
<dbReference type="PANTHER" id="PTHR15495:SF7">
    <property type="entry name" value="GPI INOSITOL-DEACYLASE"/>
    <property type="match status" value="1"/>
</dbReference>
<evidence type="ECO:0000256" key="10">
    <source>
        <dbReference type="ARBA" id="ARBA00022989"/>
    </source>
</evidence>
<feature type="domain" description="GPI inositol-deacylase transmembrane" evidence="15">
    <location>
        <begin position="1760"/>
        <end position="2078"/>
    </location>
</feature>
<dbReference type="Pfam" id="PF07819">
    <property type="entry name" value="PGAP1"/>
    <property type="match status" value="1"/>
</dbReference>
<evidence type="ECO:0000256" key="4">
    <source>
        <dbReference type="ARBA" id="ARBA00015856"/>
    </source>
</evidence>
<keyword evidence="7 12" id="KW-0378">Hydrolase</keyword>
<evidence type="ECO:0000256" key="12">
    <source>
        <dbReference type="RuleBase" id="RU365011"/>
    </source>
</evidence>
<feature type="domain" description="GPI inositol-deacylase PGAP1-like alpha/beta" evidence="14">
    <location>
        <begin position="1157"/>
        <end position="1400"/>
    </location>
</feature>
<comment type="subcellular location">
    <subcellularLocation>
        <location evidence="2">Endoplasmic reticulum membrane</location>
        <topology evidence="2">Multi-pass membrane protein</topology>
    </subcellularLocation>
</comment>
<feature type="transmembrane region" description="Helical" evidence="12">
    <location>
        <begin position="1853"/>
        <end position="1875"/>
    </location>
</feature>
<gene>
    <name evidence="16" type="ORF">VTJ49DRAFT_4670</name>
</gene>
<dbReference type="Gene3D" id="3.40.50.1820">
    <property type="entry name" value="alpha/beta hydrolase"/>
    <property type="match status" value="1"/>
</dbReference>
<evidence type="ECO:0000259" key="14">
    <source>
        <dbReference type="Pfam" id="PF07819"/>
    </source>
</evidence>
<reference evidence="16 17" key="1">
    <citation type="journal article" date="2024" name="Commun. Biol.">
        <title>Comparative genomic analysis of thermophilic fungi reveals convergent evolutionary adaptations and gene losses.</title>
        <authorList>
            <person name="Steindorff A.S."/>
            <person name="Aguilar-Pontes M.V."/>
            <person name="Robinson A.J."/>
            <person name="Andreopoulos B."/>
            <person name="LaButti K."/>
            <person name="Kuo A."/>
            <person name="Mondo S."/>
            <person name="Riley R."/>
            <person name="Otillar R."/>
            <person name="Haridas S."/>
            <person name="Lipzen A."/>
            <person name="Grimwood J."/>
            <person name="Schmutz J."/>
            <person name="Clum A."/>
            <person name="Reid I.D."/>
            <person name="Moisan M.C."/>
            <person name="Butler G."/>
            <person name="Nguyen T.T.M."/>
            <person name="Dewar K."/>
            <person name="Conant G."/>
            <person name="Drula E."/>
            <person name="Henrissat B."/>
            <person name="Hansel C."/>
            <person name="Singer S."/>
            <person name="Hutchinson M.I."/>
            <person name="de Vries R.P."/>
            <person name="Natvig D.O."/>
            <person name="Powell A.J."/>
            <person name="Tsang A."/>
            <person name="Grigoriev I.V."/>
        </authorList>
    </citation>
    <scope>NUCLEOTIDE SEQUENCE [LARGE SCALE GENOMIC DNA]</scope>
    <source>
        <strain evidence="16 17">CBS 620.91</strain>
    </source>
</reference>
<dbReference type="PANTHER" id="PTHR15495">
    <property type="entry name" value="NEGATIVE REGULATOR OF VESICLE FORMATION-RELATED"/>
    <property type="match status" value="1"/>
</dbReference>
<evidence type="ECO:0000256" key="5">
    <source>
        <dbReference type="ARBA" id="ARBA00022448"/>
    </source>
</evidence>
<evidence type="ECO:0000313" key="16">
    <source>
        <dbReference type="EMBL" id="KAL1842622.1"/>
    </source>
</evidence>
<evidence type="ECO:0000256" key="8">
    <source>
        <dbReference type="ARBA" id="ARBA00022824"/>
    </source>
</evidence>
<feature type="compositionally biased region" description="Polar residues" evidence="13">
    <location>
        <begin position="1001"/>
        <end position="1012"/>
    </location>
</feature>
<dbReference type="EC" id="3.1.-.-" evidence="12"/>
<dbReference type="InterPro" id="IPR029058">
    <property type="entry name" value="AB_hydrolase_fold"/>
</dbReference>
<evidence type="ECO:0000256" key="9">
    <source>
        <dbReference type="ARBA" id="ARBA00022927"/>
    </source>
</evidence>
<dbReference type="InterPro" id="IPR039529">
    <property type="entry name" value="PGAP1/BST1"/>
</dbReference>
<feature type="region of interest" description="Disordered" evidence="13">
    <location>
        <begin position="417"/>
        <end position="443"/>
    </location>
</feature>
<dbReference type="InterPro" id="IPR022385">
    <property type="entry name" value="Rhs_assc_core"/>
</dbReference>
<comment type="function">
    <text evidence="1 12">Involved in inositol deacylation of GPI-anchored proteins which plays important roles in the quality control and ER-associated degradation of GPI-anchored proteins.</text>
</comment>
<keyword evidence="5 12" id="KW-0813">Transport</keyword>
<feature type="transmembrane region" description="Helical" evidence="12">
    <location>
        <begin position="1968"/>
        <end position="1987"/>
    </location>
</feature>
<feature type="region of interest" description="Disordered" evidence="13">
    <location>
        <begin position="691"/>
        <end position="718"/>
    </location>
</feature>
<comment type="caution">
    <text evidence="16">The sequence shown here is derived from an EMBL/GenBank/DDBJ whole genome shotgun (WGS) entry which is preliminary data.</text>
</comment>
<evidence type="ECO:0000256" key="3">
    <source>
        <dbReference type="ARBA" id="ARBA00006931"/>
    </source>
</evidence>
<sequence>MDAGTSAAVTDIFGSVVCSWNSRGVCYRYQYDELRREVAKLLVQGPGAEGGTIVVRAEYGESAAADEAARGNLRGQLWRVYDQAGLHVNSRFDLRGHGIETQFFLADEYKSVLDWSVRPDKKPPRISPRPFMQTTRLNNFGEPVVSIDAKGNTTRRTFSRVGHVVRVHFQHAELIDDEDDGAEGEGVGYLTKATFHADGLPETRHYGNGVHTEYTYHPLSRRLVRERTTNGKGAVLQDLTHTYDAVGHRVRTRDGAAQTQYFRNCRVEAAWEYRYDGVGQLVEAWGRGRRNPTYRYRETYEYDLAGNLTSMTHGAPEDRFITGWTRRYHYEEPSALGSDGVVSNRLSRTTVGSAEERYGYDAADAGAVGCMTSMPRFSVLRWNADNMLTACAGQRVLDGTPEITYFVYNYAGRRVRKVTESSSSSSPSSTPDEKSEAPRKTRDTLYLDGVEVQMRMVGDGTTPAMTRTLARAMGEDLGDVIALVESASDSGALLDRYQAGPGLELDDDGRLVTYEEYSPFGTAVYSAVRRDVEAPRAYRFARYEHDRETGLYHCGARYYMPWLGRWTSPDPLGDVNGPNLFAYCVNNPVGADDHDGTSFNKAGQRDCAGLPYTTVKPGTYKTVKFRPIRVFREKGIVPDWENPEYEPWEGFNRAVDFQAMKILQKNNVVGRATIKVSAPKAPTYQNAFRIRSTSVTRGRPPVSQGGSESTQKQERRGKSMVETLTHPHRQTMDLAGRNFMQNALNLLTDWKTVPFGDKQGTWKFERRQLNLQCEKVDQCLKMGPEGADEAIREMVSYWRMVDNLDKAAATADRLRPDFGDGSGENAIWGKKRRDKSDEHLNAMKEDFDVFYRAYALHQRVLGESPAPKPVLSRKKKAVPVGPPTLRAAAHEQRFTDAPPLRTSLAWPVPTTSTQAQIQTRRSRLHCATTTPDPEATAPVGMRSHSSGSSQDDAPPNPPSADAVHVKSSSARFPTTESQSPAHHPGSITVDRRRSADARSSLTLNRRSGSINWRSPIDSRSFGNGSPLEKGPPLPERPCSASSSSLGLALTAGASNAANGDMGGKVPETRSLARRPPWRSPWAISLAVLVASLIGIAFLLTVVRSAATRQLDPKGCRMSYMRPSYAKLTEFDTEHTRLASKYSLYLYREQGVDHDTKVRGVPVLFIPGNAGSYKQVRPIAAEAANYFHDVLQHDETARAAGVRNLDFFTVDFNEDITAFHGQTLLDQAEYLNEAVRYILSLYLDPRISDRDPDLPDPTSVIVLGHSMGGVVARAMLIMPNYQANSINTIITMSAPHARPPVSFDGQIVQTYKDINDYWRRAYSQQWANNNPLWHVTLVSIAGGGLDTVVPSDYASVESLVPDTHGFTVFTTSIPHVWTSMDHQAILWCDQFRKVVAQALYNVIDVHRASQTKPRAERMRVFKRWFLTGMESVAEKTAPNADPTTLLTVDDNSDSIIAEGERLVLRDLGTAATVRAHLMPIPPSGSPGRMRFTLLTDTRLDRPGENGKLEVLFCSVIPSQPSQAWASFASQIDLSKGKDSAGTTRLACRNAAPDVVPLPASTSSTRFPFYADGEKEIKPFSFLEYGVDDISEHQFVAVIEKATTPTRGFVIAEFSDHIQSHQTRLVSLRRLLTFGLGLRLPADRPMVTEVKVPSLQSSLLAYNLRVTTQACDGRQRELFAPLVRQYLSEPYESKYFVNVREATVSLHGVAPYVPPPLARRPDHGGLSFQFWTDPTCRASVDVDLTVDFLGSLGKLYIRYRTVFAAFPIFIVALVLREQFRVYDATGSFITFSESLDLCLKKSIPLMLASLTLLTLTTSTKTPAATHANFWHWGNGTLPAIDFHQNDLLIGTADPLFLFLIPLIGIVCVGVCTVVHYLALALTHLIGAVTSLVSFRPAWVRNEDRRKPSPTPFPNPSPRRRMVTTAVLLLLVSTVVPYQFAYLVACLVQLFTIVRAQRVASELRSTVHCNFYNYAHSVFILMLWILPINLPTFVVWVHNLAVHWLTPFTSHHNVLSVMPFVMLVETLTTGKMIPPFTSQLRHVTSLVLFSIAIYAAVYGVSYAYTLHYLVNILAMWLTIVHSTADSWSLAGLSQLYAGDGGNRKRGKEP</sequence>
<protein>
    <recommendedName>
        <fullName evidence="4 12">GPI inositol-deacylase</fullName>
        <ecNumber evidence="12">3.1.-.-</ecNumber>
    </recommendedName>
</protein>
<keyword evidence="9 12" id="KW-0653">Protein transport</keyword>
<name>A0ABR3VLA0_HUMIN</name>
<evidence type="ECO:0000256" key="6">
    <source>
        <dbReference type="ARBA" id="ARBA00022692"/>
    </source>
</evidence>
<dbReference type="InterPro" id="IPR056824">
    <property type="entry name" value="PGAP1_TMD"/>
</dbReference>
<dbReference type="Proteomes" id="UP001583172">
    <property type="component" value="Unassembled WGS sequence"/>
</dbReference>
<keyword evidence="11 12" id="KW-0472">Membrane</keyword>
<feature type="transmembrane region" description="Helical" evidence="12">
    <location>
        <begin position="1755"/>
        <end position="1773"/>
    </location>
</feature>
<proteinExistence type="inferred from homology"/>
<dbReference type="Gene3D" id="2.180.10.10">
    <property type="entry name" value="RHS repeat-associated core"/>
    <property type="match status" value="1"/>
</dbReference>
<evidence type="ECO:0000313" key="17">
    <source>
        <dbReference type="Proteomes" id="UP001583172"/>
    </source>
</evidence>
<dbReference type="Pfam" id="PF25140">
    <property type="entry name" value="PGAP1_TMD"/>
    <property type="match status" value="1"/>
</dbReference>
<dbReference type="SUPFAM" id="SSF53474">
    <property type="entry name" value="alpha/beta-Hydrolases"/>
    <property type="match status" value="1"/>
</dbReference>
<feature type="compositionally biased region" description="Low complexity" evidence="13">
    <location>
        <begin position="927"/>
        <end position="938"/>
    </location>
</feature>
<feature type="transmembrane region" description="Helical" evidence="12">
    <location>
        <begin position="2037"/>
        <end position="2057"/>
    </location>
</feature>
<evidence type="ECO:0000256" key="7">
    <source>
        <dbReference type="ARBA" id="ARBA00022801"/>
    </source>
</evidence>
<evidence type="ECO:0000256" key="1">
    <source>
        <dbReference type="ARBA" id="ARBA00003496"/>
    </source>
</evidence>
<dbReference type="NCBIfam" id="TIGR03696">
    <property type="entry name" value="Rhs_assc_core"/>
    <property type="match status" value="1"/>
</dbReference>
<dbReference type="InterPro" id="IPR012908">
    <property type="entry name" value="PGAP1-ab_dom-like"/>
</dbReference>
<dbReference type="Pfam" id="PF25141">
    <property type="entry name" value="PGAP1_2nd"/>
    <property type="match status" value="1"/>
</dbReference>